<dbReference type="AlphaFoldDB" id="A0AAD9UL02"/>
<dbReference type="Proteomes" id="UP001209878">
    <property type="component" value="Unassembled WGS sequence"/>
</dbReference>
<accession>A0AAD9UL02</accession>
<proteinExistence type="predicted"/>
<keyword evidence="2" id="KW-1185">Reference proteome</keyword>
<dbReference type="EMBL" id="JAODUO010000016">
    <property type="protein sequence ID" value="KAK2193137.1"/>
    <property type="molecule type" value="Genomic_DNA"/>
</dbReference>
<reference evidence="1" key="1">
    <citation type="journal article" date="2023" name="Mol. Biol. Evol.">
        <title>Third-Generation Sequencing Reveals the Adaptive Role of the Epigenome in Three Deep-Sea Polychaetes.</title>
        <authorList>
            <person name="Perez M."/>
            <person name="Aroh O."/>
            <person name="Sun Y."/>
            <person name="Lan Y."/>
            <person name="Juniper S.K."/>
            <person name="Young C.R."/>
            <person name="Angers B."/>
            <person name="Qian P.Y."/>
        </authorList>
    </citation>
    <scope>NUCLEOTIDE SEQUENCE</scope>
    <source>
        <strain evidence="1">R07B-5</strain>
    </source>
</reference>
<comment type="caution">
    <text evidence="1">The sequence shown here is derived from an EMBL/GenBank/DDBJ whole genome shotgun (WGS) entry which is preliminary data.</text>
</comment>
<organism evidence="1 2">
    <name type="scientific">Ridgeia piscesae</name>
    <name type="common">Tubeworm</name>
    <dbReference type="NCBI Taxonomy" id="27915"/>
    <lineage>
        <taxon>Eukaryota</taxon>
        <taxon>Metazoa</taxon>
        <taxon>Spiralia</taxon>
        <taxon>Lophotrochozoa</taxon>
        <taxon>Annelida</taxon>
        <taxon>Polychaeta</taxon>
        <taxon>Sedentaria</taxon>
        <taxon>Canalipalpata</taxon>
        <taxon>Sabellida</taxon>
        <taxon>Siboglinidae</taxon>
        <taxon>Ridgeia</taxon>
    </lineage>
</organism>
<gene>
    <name evidence="1" type="ORF">NP493_14g00029</name>
</gene>
<evidence type="ECO:0000313" key="2">
    <source>
        <dbReference type="Proteomes" id="UP001209878"/>
    </source>
</evidence>
<protein>
    <submittedName>
        <fullName evidence="1">Uncharacterized protein</fullName>
    </submittedName>
</protein>
<sequence length="103" mass="11177">MIIQTAWSYPTVCHILKYSISLVVVLENKICPHKSSTSSTESHPASCLHQVSQHAVSVDSHSTSHLRSLTTGFPTCCSDKFPACSGVNPACDLSQVNFRLKTS</sequence>
<name>A0AAD9UL02_RIDPI</name>
<evidence type="ECO:0000313" key="1">
    <source>
        <dbReference type="EMBL" id="KAK2193137.1"/>
    </source>
</evidence>